<dbReference type="NCBIfam" id="TIGR00675">
    <property type="entry name" value="dcm"/>
    <property type="match status" value="1"/>
</dbReference>
<dbReference type="Gene3D" id="3.90.120.10">
    <property type="entry name" value="DNA Methylase, subunit A, domain 2"/>
    <property type="match status" value="2"/>
</dbReference>
<dbReference type="EC" id="2.1.1.37" evidence="7"/>
<dbReference type="InterPro" id="IPR018117">
    <property type="entry name" value="C5_DNA_meth_AS"/>
</dbReference>
<accession>A0ABQ6R7J5</accession>
<evidence type="ECO:0000256" key="2">
    <source>
        <dbReference type="ARBA" id="ARBA00022679"/>
    </source>
</evidence>
<proteinExistence type="inferred from homology"/>
<keyword evidence="4" id="KW-0680">Restriction system</keyword>
<feature type="active site" evidence="5">
    <location>
        <position position="96"/>
    </location>
</feature>
<evidence type="ECO:0000256" key="6">
    <source>
        <dbReference type="RuleBase" id="RU000416"/>
    </source>
</evidence>
<evidence type="ECO:0000256" key="3">
    <source>
        <dbReference type="ARBA" id="ARBA00022691"/>
    </source>
</evidence>
<evidence type="ECO:0000256" key="1">
    <source>
        <dbReference type="ARBA" id="ARBA00022603"/>
    </source>
</evidence>
<keyword evidence="2 5" id="KW-0808">Transferase</keyword>
<dbReference type="PANTHER" id="PTHR10629">
    <property type="entry name" value="CYTOSINE-SPECIFIC METHYLTRANSFERASE"/>
    <property type="match status" value="1"/>
</dbReference>
<gene>
    <name evidence="8" type="ORF">ERX35_007580</name>
</gene>
<evidence type="ECO:0000256" key="4">
    <source>
        <dbReference type="ARBA" id="ARBA00022747"/>
    </source>
</evidence>
<dbReference type="InterPro" id="IPR001525">
    <property type="entry name" value="C5_MeTfrase"/>
</dbReference>
<dbReference type="PROSITE" id="PS00094">
    <property type="entry name" value="C5_MTASE_1"/>
    <property type="match status" value="1"/>
</dbReference>
<dbReference type="Pfam" id="PF00145">
    <property type="entry name" value="DNA_methylase"/>
    <property type="match status" value="1"/>
</dbReference>
<dbReference type="InterPro" id="IPR029063">
    <property type="entry name" value="SAM-dependent_MTases_sf"/>
</dbReference>
<dbReference type="GO" id="GO:0032259">
    <property type="term" value="P:methylation"/>
    <property type="evidence" value="ECO:0007669"/>
    <property type="project" value="UniProtKB-KW"/>
</dbReference>
<evidence type="ECO:0000313" key="8">
    <source>
        <dbReference type="EMBL" id="KAA1039066.1"/>
    </source>
</evidence>
<keyword evidence="1 5" id="KW-0489">Methyltransferase</keyword>
<evidence type="ECO:0000313" key="9">
    <source>
        <dbReference type="Proteomes" id="UP000295735"/>
    </source>
</evidence>
<dbReference type="GO" id="GO:0008168">
    <property type="term" value="F:methyltransferase activity"/>
    <property type="evidence" value="ECO:0007669"/>
    <property type="project" value="UniProtKB-KW"/>
</dbReference>
<keyword evidence="3 5" id="KW-0949">S-adenosyl-L-methionine</keyword>
<sequence>MPYAIDLFCGAGGFSEGILQAGFDIVFSSDKSPMAQQTYTNRHTQLGILDGIDTHFELADIKELTAELIFDSINRLKYGSIFEVGSIDAIFGGPPCQGFSRLGKRNSSDPRNMLFHEYLRIIRDVRPKYVVMENVTGILDMSMLDFPSVIDDGTYEGQHLVPSILKAELNSLGYNVLDIEILNAANYGVPQQRNRAIFLAYRNDVSPIKYPKIQNDYVTVHDAFGDLYSNHAYSTNYSSDSVKGRTNSRKTNLPIKSLAPSNMEVSKHDELITERFSLFRYGENRIKVLDRIRTSGINLLELSPRLFYDTLFQLNNLTNVQTIKDELEKLEVLPTKELTSNWLTLTNKQLSLLRQYDSSYSLFTTKQFNQELSTLSKKLGISIEQTLIFWNNIKDSLNTVYSEQLLHQELLNGNITDEIANSLLTKKNIRSRLNPESISPTMVTLPDDYIHPDFNRILTVREMARLQSFDDSFEFLGKRTTGGSKRALETPQFTQVGNAVPPLLAKAVADEVMKALMM</sequence>
<dbReference type="PROSITE" id="PS51679">
    <property type="entry name" value="SAM_MT_C5"/>
    <property type="match status" value="1"/>
</dbReference>
<comment type="caution">
    <text evidence="8">The sequence shown here is derived from an EMBL/GenBank/DDBJ whole genome shotgun (WGS) entry which is preliminary data.</text>
</comment>
<evidence type="ECO:0000256" key="5">
    <source>
        <dbReference type="PROSITE-ProRule" id="PRU01016"/>
    </source>
</evidence>
<dbReference type="EMBL" id="SCWC02000005">
    <property type="protein sequence ID" value="KAA1039066.1"/>
    <property type="molecule type" value="Genomic_DNA"/>
</dbReference>
<dbReference type="PANTHER" id="PTHR10629:SF52">
    <property type="entry name" value="DNA (CYTOSINE-5)-METHYLTRANSFERASE 1"/>
    <property type="match status" value="1"/>
</dbReference>
<dbReference type="InterPro" id="IPR050390">
    <property type="entry name" value="C5-Methyltransferase"/>
</dbReference>
<dbReference type="SUPFAM" id="SSF53335">
    <property type="entry name" value="S-adenosyl-L-methionine-dependent methyltransferases"/>
    <property type="match status" value="1"/>
</dbReference>
<name>A0ABQ6R7J5_9STAP</name>
<organism evidence="8 9">
    <name type="scientific">Macrococcus equipercicus</name>
    <dbReference type="NCBI Taxonomy" id="69967"/>
    <lineage>
        <taxon>Bacteria</taxon>
        <taxon>Bacillati</taxon>
        <taxon>Bacillota</taxon>
        <taxon>Bacilli</taxon>
        <taxon>Bacillales</taxon>
        <taxon>Staphylococcaceae</taxon>
        <taxon>Macrococcus</taxon>
    </lineage>
</organism>
<protein>
    <recommendedName>
        <fullName evidence="7">Cytosine-specific methyltransferase</fullName>
        <ecNumber evidence="7">2.1.1.37</ecNumber>
    </recommendedName>
</protein>
<evidence type="ECO:0000256" key="7">
    <source>
        <dbReference type="RuleBase" id="RU000417"/>
    </source>
</evidence>
<dbReference type="PROSITE" id="PS00095">
    <property type="entry name" value="C5_MTASE_2"/>
    <property type="match status" value="1"/>
</dbReference>
<comment type="similarity">
    <text evidence="5 6">Belongs to the class I-like SAM-binding methyltransferase superfamily. C5-methyltransferase family.</text>
</comment>
<dbReference type="Proteomes" id="UP000295735">
    <property type="component" value="Unassembled WGS sequence"/>
</dbReference>
<dbReference type="RefSeq" id="WP_149459324.1">
    <property type="nucleotide sequence ID" value="NZ_SCWC02000005.1"/>
</dbReference>
<comment type="catalytic activity">
    <reaction evidence="7">
        <text>a 2'-deoxycytidine in DNA + S-adenosyl-L-methionine = a 5-methyl-2'-deoxycytidine in DNA + S-adenosyl-L-homocysteine + H(+)</text>
        <dbReference type="Rhea" id="RHEA:13681"/>
        <dbReference type="Rhea" id="RHEA-COMP:11369"/>
        <dbReference type="Rhea" id="RHEA-COMP:11370"/>
        <dbReference type="ChEBI" id="CHEBI:15378"/>
        <dbReference type="ChEBI" id="CHEBI:57856"/>
        <dbReference type="ChEBI" id="CHEBI:59789"/>
        <dbReference type="ChEBI" id="CHEBI:85452"/>
        <dbReference type="ChEBI" id="CHEBI:85454"/>
        <dbReference type="EC" id="2.1.1.37"/>
    </reaction>
</comment>
<reference evidence="8 9" key="1">
    <citation type="submission" date="2019-09" db="EMBL/GenBank/DDBJ databases">
        <authorList>
            <person name="Mazhar S."/>
            <person name="Altermann E."/>
            <person name="Hill C."/>
            <person name="Mcauliffe O."/>
        </authorList>
    </citation>
    <scope>NUCLEOTIDE SEQUENCE [LARGE SCALE GENOMIC DNA]</scope>
    <source>
        <strain evidence="8 9">ATCC 51831</strain>
    </source>
</reference>
<dbReference type="PRINTS" id="PR00105">
    <property type="entry name" value="C5METTRFRASE"/>
</dbReference>
<dbReference type="Gene3D" id="3.40.50.150">
    <property type="entry name" value="Vaccinia Virus protein VP39"/>
    <property type="match status" value="1"/>
</dbReference>
<keyword evidence="9" id="KW-1185">Reference proteome</keyword>
<dbReference type="InterPro" id="IPR031303">
    <property type="entry name" value="C5_meth_CS"/>
</dbReference>